<name>A0ACB8QF06_9AGAM</name>
<reference evidence="1" key="2">
    <citation type="journal article" date="2022" name="New Phytol.">
        <title>Evolutionary transition to the ectomycorrhizal habit in the genomes of a hyperdiverse lineage of mushroom-forming fungi.</title>
        <authorList>
            <person name="Looney B."/>
            <person name="Miyauchi S."/>
            <person name="Morin E."/>
            <person name="Drula E."/>
            <person name="Courty P.E."/>
            <person name="Kohler A."/>
            <person name="Kuo A."/>
            <person name="LaButti K."/>
            <person name="Pangilinan J."/>
            <person name="Lipzen A."/>
            <person name="Riley R."/>
            <person name="Andreopoulos W."/>
            <person name="He G."/>
            <person name="Johnson J."/>
            <person name="Nolan M."/>
            <person name="Tritt A."/>
            <person name="Barry K.W."/>
            <person name="Grigoriev I.V."/>
            <person name="Nagy L.G."/>
            <person name="Hibbett D."/>
            <person name="Henrissat B."/>
            <person name="Matheny P.B."/>
            <person name="Labbe J."/>
            <person name="Martin F.M."/>
        </authorList>
    </citation>
    <scope>NUCLEOTIDE SEQUENCE</scope>
    <source>
        <strain evidence="1">EC-137</strain>
    </source>
</reference>
<dbReference type="Proteomes" id="UP000814128">
    <property type="component" value="Unassembled WGS sequence"/>
</dbReference>
<proteinExistence type="predicted"/>
<sequence>MADASPTAAVLDENATLRLYDYIRQSIPLFILETYFLGLFLTASLLYCYITLSKGVRRRPSRITKLVAIASMATIVIVHWALGLEQSNAALWECTAQLWLAGYSLMPLFMLPVYGGLQLETAAFGSFCALFAVAVSVFIKRGLQQRRSVLMFLLIILMFLLSAAHWAFQVAFVSSNWLVREEAVLQPGAVPIALETVNVLLSDAIVLWRMCVLWRNDVAILVLAGVLWLVNIGVSIANVISEYYWQTHPMQYMLQVQPIYTDTVLGSVALALSLASNLAATSLISWKAWRHRQLIRRHLSSGAKRTRVERVMSLLIESGTLYCVIWILYTINSRSSAMNINHKLADASQTPNGQPFVVTFYGTEYFNRFMAQLTGIYPTIIIVLVALQKTHCEHQFTYRDNGSMTEPVVNGTASRAIPLEVHVSRQAFSVGRDVEWPQDSEVSSEEEKKNKDERTDSAIDLRSSRCTAAMV</sequence>
<gene>
    <name evidence="1" type="ORF">K488DRAFT_87913</name>
</gene>
<evidence type="ECO:0000313" key="2">
    <source>
        <dbReference type="Proteomes" id="UP000814128"/>
    </source>
</evidence>
<dbReference type="EMBL" id="MU273630">
    <property type="protein sequence ID" value="KAI0030278.1"/>
    <property type="molecule type" value="Genomic_DNA"/>
</dbReference>
<accession>A0ACB8QF06</accession>
<protein>
    <submittedName>
        <fullName evidence="1">Uncharacterized protein</fullName>
    </submittedName>
</protein>
<keyword evidence="2" id="KW-1185">Reference proteome</keyword>
<evidence type="ECO:0000313" key="1">
    <source>
        <dbReference type="EMBL" id="KAI0030278.1"/>
    </source>
</evidence>
<reference evidence="1" key="1">
    <citation type="submission" date="2021-02" db="EMBL/GenBank/DDBJ databases">
        <authorList>
            <consortium name="DOE Joint Genome Institute"/>
            <person name="Ahrendt S."/>
            <person name="Looney B.P."/>
            <person name="Miyauchi S."/>
            <person name="Morin E."/>
            <person name="Drula E."/>
            <person name="Courty P.E."/>
            <person name="Chicoki N."/>
            <person name="Fauchery L."/>
            <person name="Kohler A."/>
            <person name="Kuo A."/>
            <person name="Labutti K."/>
            <person name="Pangilinan J."/>
            <person name="Lipzen A."/>
            <person name="Riley R."/>
            <person name="Andreopoulos W."/>
            <person name="He G."/>
            <person name="Johnson J."/>
            <person name="Barry K.W."/>
            <person name="Grigoriev I.V."/>
            <person name="Nagy L."/>
            <person name="Hibbett D."/>
            <person name="Henrissat B."/>
            <person name="Matheny P.B."/>
            <person name="Labbe J."/>
            <person name="Martin F."/>
        </authorList>
    </citation>
    <scope>NUCLEOTIDE SEQUENCE</scope>
    <source>
        <strain evidence="1">EC-137</strain>
    </source>
</reference>
<comment type="caution">
    <text evidence="1">The sequence shown here is derived from an EMBL/GenBank/DDBJ whole genome shotgun (WGS) entry which is preliminary data.</text>
</comment>
<organism evidence="1 2">
    <name type="scientific">Vararia minispora EC-137</name>
    <dbReference type="NCBI Taxonomy" id="1314806"/>
    <lineage>
        <taxon>Eukaryota</taxon>
        <taxon>Fungi</taxon>
        <taxon>Dikarya</taxon>
        <taxon>Basidiomycota</taxon>
        <taxon>Agaricomycotina</taxon>
        <taxon>Agaricomycetes</taxon>
        <taxon>Russulales</taxon>
        <taxon>Lachnocladiaceae</taxon>
        <taxon>Vararia</taxon>
    </lineage>
</organism>